<organism evidence="1 2">
    <name type="scientific">Suillus subaureus</name>
    <dbReference type="NCBI Taxonomy" id="48587"/>
    <lineage>
        <taxon>Eukaryota</taxon>
        <taxon>Fungi</taxon>
        <taxon>Dikarya</taxon>
        <taxon>Basidiomycota</taxon>
        <taxon>Agaricomycotina</taxon>
        <taxon>Agaricomycetes</taxon>
        <taxon>Agaricomycetidae</taxon>
        <taxon>Boletales</taxon>
        <taxon>Suillineae</taxon>
        <taxon>Suillaceae</taxon>
        <taxon>Suillus</taxon>
    </lineage>
</organism>
<evidence type="ECO:0000313" key="1">
    <source>
        <dbReference type="EMBL" id="KAG1796189.1"/>
    </source>
</evidence>
<accession>A0A9P7ATM4</accession>
<reference evidence="1" key="1">
    <citation type="journal article" date="2020" name="New Phytol.">
        <title>Comparative genomics reveals dynamic genome evolution in host specialist ectomycorrhizal fungi.</title>
        <authorList>
            <person name="Lofgren L.A."/>
            <person name="Nguyen N.H."/>
            <person name="Vilgalys R."/>
            <person name="Ruytinx J."/>
            <person name="Liao H.L."/>
            <person name="Branco S."/>
            <person name="Kuo A."/>
            <person name="LaButti K."/>
            <person name="Lipzen A."/>
            <person name="Andreopoulos W."/>
            <person name="Pangilinan J."/>
            <person name="Riley R."/>
            <person name="Hundley H."/>
            <person name="Na H."/>
            <person name="Barry K."/>
            <person name="Grigoriev I.V."/>
            <person name="Stajich J.E."/>
            <person name="Kennedy P.G."/>
        </authorList>
    </citation>
    <scope>NUCLEOTIDE SEQUENCE</scope>
    <source>
        <strain evidence="1">MN1</strain>
    </source>
</reference>
<dbReference type="AlphaFoldDB" id="A0A9P7ATM4"/>
<dbReference type="EMBL" id="JABBWG010000273">
    <property type="protein sequence ID" value="KAG1796189.1"/>
    <property type="molecule type" value="Genomic_DNA"/>
</dbReference>
<dbReference type="OrthoDB" id="4230923at2759"/>
<comment type="caution">
    <text evidence="1">The sequence shown here is derived from an EMBL/GenBank/DDBJ whole genome shotgun (WGS) entry which is preliminary data.</text>
</comment>
<keyword evidence="2" id="KW-1185">Reference proteome</keyword>
<sequence>DGLCIDSEHFAVCKDRKEPIHCAKCQQYSHIACNCTMSLDTCSTCSGKHHTTQCTAYCTTCCVNCKSSTHTSWSRKCLEFICRCELLDEKYPENRMPYFPTESTWT</sequence>
<feature type="non-terminal residue" evidence="1">
    <location>
        <position position="1"/>
    </location>
</feature>
<evidence type="ECO:0000313" key="2">
    <source>
        <dbReference type="Proteomes" id="UP000807769"/>
    </source>
</evidence>
<gene>
    <name evidence="1" type="ORF">BJ212DRAFT_1213557</name>
</gene>
<dbReference type="GeneID" id="64623287"/>
<name>A0A9P7ATM4_9AGAM</name>
<feature type="non-terminal residue" evidence="1">
    <location>
        <position position="106"/>
    </location>
</feature>
<proteinExistence type="predicted"/>
<protein>
    <submittedName>
        <fullName evidence="1">Uncharacterized protein</fullName>
    </submittedName>
</protein>
<dbReference type="RefSeq" id="XP_041185333.1">
    <property type="nucleotide sequence ID" value="XM_041329270.1"/>
</dbReference>
<dbReference type="Proteomes" id="UP000807769">
    <property type="component" value="Unassembled WGS sequence"/>
</dbReference>